<accession>A0A1L8CPZ4</accession>
<sequence length="142" mass="15499">MFCSCFKRPNAGRLLLAMLAVAVFVFVFEWLFHGIYLADTYQATASLWRSQAEMEAHMGWMMGGQLLMAAVFSYLYSFVRTCGGIGGGACYGLIVGLLMVSPQLITYAVQPVPGSLVATWMIGGLIELILAGMLVAAIYRHD</sequence>
<feature type="transmembrane region" description="Helical" evidence="1">
    <location>
        <begin position="58"/>
        <end position="76"/>
    </location>
</feature>
<dbReference type="STRING" id="1921010.MMIC_P1974"/>
<dbReference type="AlphaFoldDB" id="A0A1L8CPZ4"/>
<evidence type="ECO:0000313" key="2">
    <source>
        <dbReference type="EMBL" id="GAV20995.1"/>
    </source>
</evidence>
<feature type="transmembrane region" description="Helical" evidence="1">
    <location>
        <begin position="88"/>
        <end position="105"/>
    </location>
</feature>
<evidence type="ECO:0008006" key="4">
    <source>
        <dbReference type="Google" id="ProtNLM"/>
    </source>
</evidence>
<dbReference type="OrthoDB" id="6022360at2"/>
<protein>
    <recommendedName>
        <fullName evidence="4">DUF1761 domain-containing protein</fullName>
    </recommendedName>
</protein>
<keyword evidence="1" id="KW-0812">Transmembrane</keyword>
<reference evidence="2 3" key="1">
    <citation type="journal article" date="2017" name="Arch. Microbiol.">
        <title>Mariprofundus micogutta sp. nov., a novel iron-oxidizing zetaproteobacterium isolated from a deep-sea hydrothermal field at the Bayonnaise knoll of the Izu-Ogasawara arc, and a description of Mariprofundales ord. nov. and Zetaproteobacteria classis nov.</title>
        <authorList>
            <person name="Makita H."/>
            <person name="Tanaka E."/>
            <person name="Mitsunobu S."/>
            <person name="Miyazaki M."/>
            <person name="Nunoura T."/>
            <person name="Uematsu K."/>
            <person name="Takaki Y."/>
            <person name="Nishi S."/>
            <person name="Shimamura S."/>
            <person name="Takai K."/>
        </authorList>
    </citation>
    <scope>NUCLEOTIDE SEQUENCE [LARGE SCALE GENOMIC DNA]</scope>
    <source>
        <strain evidence="2 3">ET2</strain>
    </source>
</reference>
<dbReference type="Proteomes" id="UP000231632">
    <property type="component" value="Unassembled WGS sequence"/>
</dbReference>
<keyword evidence="1" id="KW-0472">Membrane</keyword>
<gene>
    <name evidence="2" type="ORF">MMIC_P1974</name>
</gene>
<evidence type="ECO:0000313" key="3">
    <source>
        <dbReference type="Proteomes" id="UP000231632"/>
    </source>
</evidence>
<dbReference type="RefSeq" id="WP_072660302.1">
    <property type="nucleotide sequence ID" value="NZ_BDFD01000019.1"/>
</dbReference>
<keyword evidence="3" id="KW-1185">Reference proteome</keyword>
<organism evidence="2 3">
    <name type="scientific">Mariprofundus micogutta</name>
    <dbReference type="NCBI Taxonomy" id="1921010"/>
    <lineage>
        <taxon>Bacteria</taxon>
        <taxon>Pseudomonadati</taxon>
        <taxon>Pseudomonadota</taxon>
        <taxon>Candidatius Mariprofundia</taxon>
        <taxon>Mariprofundales</taxon>
        <taxon>Mariprofundaceae</taxon>
        <taxon>Mariprofundus</taxon>
    </lineage>
</organism>
<feature type="transmembrane region" description="Helical" evidence="1">
    <location>
        <begin position="14"/>
        <end position="38"/>
    </location>
</feature>
<name>A0A1L8CPZ4_9PROT</name>
<dbReference type="EMBL" id="BDFD01000019">
    <property type="protein sequence ID" value="GAV20995.1"/>
    <property type="molecule type" value="Genomic_DNA"/>
</dbReference>
<evidence type="ECO:0000256" key="1">
    <source>
        <dbReference type="SAM" id="Phobius"/>
    </source>
</evidence>
<keyword evidence="1" id="KW-1133">Transmembrane helix</keyword>
<comment type="caution">
    <text evidence="2">The sequence shown here is derived from an EMBL/GenBank/DDBJ whole genome shotgun (WGS) entry which is preliminary data.</text>
</comment>
<feature type="transmembrane region" description="Helical" evidence="1">
    <location>
        <begin position="117"/>
        <end position="139"/>
    </location>
</feature>
<proteinExistence type="predicted"/>